<feature type="compositionally biased region" description="Acidic residues" evidence="1">
    <location>
        <begin position="112"/>
        <end position="127"/>
    </location>
</feature>
<proteinExistence type="predicted"/>
<evidence type="ECO:0000313" key="3">
    <source>
        <dbReference type="Proteomes" id="UP000053573"/>
    </source>
</evidence>
<evidence type="ECO:0000256" key="1">
    <source>
        <dbReference type="SAM" id="MobiDB-lite"/>
    </source>
</evidence>
<protein>
    <submittedName>
        <fullName evidence="2">Uncharacterized protein</fullName>
    </submittedName>
</protein>
<dbReference type="Proteomes" id="UP000053573">
    <property type="component" value="Unassembled WGS sequence"/>
</dbReference>
<evidence type="ECO:0000313" key="2">
    <source>
        <dbReference type="EMBL" id="KLJ09916.1"/>
    </source>
</evidence>
<feature type="region of interest" description="Disordered" evidence="1">
    <location>
        <begin position="98"/>
        <end position="127"/>
    </location>
</feature>
<dbReference type="OrthoDB" id="10382555at2759"/>
<dbReference type="AlphaFoldDB" id="A0A0H1BL81"/>
<accession>A0A0H1BL81</accession>
<comment type="caution">
    <text evidence="2">The sequence shown here is derived from an EMBL/GenBank/DDBJ whole genome shotgun (WGS) entry which is preliminary data.</text>
</comment>
<reference evidence="3" key="1">
    <citation type="journal article" date="2015" name="PLoS Genet.">
        <title>The dynamic genome and transcriptome of the human fungal pathogen Blastomyces and close relative Emmonsia.</title>
        <authorList>
            <person name="Munoz J.F."/>
            <person name="Gauthier G.M."/>
            <person name="Desjardins C.A."/>
            <person name="Gallo J.E."/>
            <person name="Holder J."/>
            <person name="Sullivan T.D."/>
            <person name="Marty A.J."/>
            <person name="Carmen J.C."/>
            <person name="Chen Z."/>
            <person name="Ding L."/>
            <person name="Gujja S."/>
            <person name="Magrini V."/>
            <person name="Misas E."/>
            <person name="Mitreva M."/>
            <person name="Priest M."/>
            <person name="Saif S."/>
            <person name="Whiston E.A."/>
            <person name="Young S."/>
            <person name="Zeng Q."/>
            <person name="Goldman W.E."/>
            <person name="Mardis E.R."/>
            <person name="Taylor J.W."/>
            <person name="McEwen J.G."/>
            <person name="Clay O.K."/>
            <person name="Klein B.S."/>
            <person name="Cuomo C.A."/>
        </authorList>
    </citation>
    <scope>NUCLEOTIDE SEQUENCE [LARGE SCALE GENOMIC DNA]</scope>
    <source>
        <strain evidence="3">UAMH 139</strain>
    </source>
</reference>
<name>A0A0H1BL81_9EURO</name>
<gene>
    <name evidence="2" type="ORF">EMPG_09920</name>
</gene>
<keyword evidence="3" id="KW-1185">Reference proteome</keyword>
<sequence length="127" mass="14190">MNVPENSRTATQWSLEMEESWTTDTFHGNLIFSILVVDSRDLRDGENGMHVFLDSAEFRRISRARVYPGICMAIFKLYPPPSASTALPTGILPWSPLPLTKPGKSLPNEQNTDTDTDTDSDSDSDKK</sequence>
<dbReference type="EMBL" id="LDEV01002212">
    <property type="protein sequence ID" value="KLJ09916.1"/>
    <property type="molecule type" value="Genomic_DNA"/>
</dbReference>
<organism evidence="2 3">
    <name type="scientific">Blastomyces silverae</name>
    <dbReference type="NCBI Taxonomy" id="2060906"/>
    <lineage>
        <taxon>Eukaryota</taxon>
        <taxon>Fungi</taxon>
        <taxon>Dikarya</taxon>
        <taxon>Ascomycota</taxon>
        <taxon>Pezizomycotina</taxon>
        <taxon>Eurotiomycetes</taxon>
        <taxon>Eurotiomycetidae</taxon>
        <taxon>Onygenales</taxon>
        <taxon>Ajellomycetaceae</taxon>
        <taxon>Blastomyces</taxon>
    </lineage>
</organism>